<name>A0A0C9VP44_SPHS4</name>
<feature type="compositionally biased region" description="Polar residues" evidence="1">
    <location>
        <begin position="303"/>
        <end position="332"/>
    </location>
</feature>
<feature type="region of interest" description="Disordered" evidence="1">
    <location>
        <begin position="1"/>
        <end position="27"/>
    </location>
</feature>
<organism evidence="2 3">
    <name type="scientific">Sphaerobolus stellatus (strain SS14)</name>
    <dbReference type="NCBI Taxonomy" id="990650"/>
    <lineage>
        <taxon>Eukaryota</taxon>
        <taxon>Fungi</taxon>
        <taxon>Dikarya</taxon>
        <taxon>Basidiomycota</taxon>
        <taxon>Agaricomycotina</taxon>
        <taxon>Agaricomycetes</taxon>
        <taxon>Phallomycetidae</taxon>
        <taxon>Geastrales</taxon>
        <taxon>Sphaerobolaceae</taxon>
        <taxon>Sphaerobolus</taxon>
    </lineage>
</organism>
<evidence type="ECO:0000256" key="1">
    <source>
        <dbReference type="SAM" id="MobiDB-lite"/>
    </source>
</evidence>
<reference evidence="2 3" key="1">
    <citation type="submission" date="2014-06" db="EMBL/GenBank/DDBJ databases">
        <title>Evolutionary Origins and Diversification of the Mycorrhizal Mutualists.</title>
        <authorList>
            <consortium name="DOE Joint Genome Institute"/>
            <consortium name="Mycorrhizal Genomics Consortium"/>
            <person name="Kohler A."/>
            <person name="Kuo A."/>
            <person name="Nagy L.G."/>
            <person name="Floudas D."/>
            <person name="Copeland A."/>
            <person name="Barry K.W."/>
            <person name="Cichocki N."/>
            <person name="Veneault-Fourrey C."/>
            <person name="LaButti K."/>
            <person name="Lindquist E.A."/>
            <person name="Lipzen A."/>
            <person name="Lundell T."/>
            <person name="Morin E."/>
            <person name="Murat C."/>
            <person name="Riley R."/>
            <person name="Ohm R."/>
            <person name="Sun H."/>
            <person name="Tunlid A."/>
            <person name="Henrissat B."/>
            <person name="Grigoriev I.V."/>
            <person name="Hibbett D.S."/>
            <person name="Martin F."/>
        </authorList>
    </citation>
    <scope>NUCLEOTIDE SEQUENCE [LARGE SCALE GENOMIC DNA]</scope>
    <source>
        <strain evidence="2 3">SS14</strain>
    </source>
</reference>
<dbReference type="EMBL" id="KN837120">
    <property type="protein sequence ID" value="KIJ43832.1"/>
    <property type="molecule type" value="Genomic_DNA"/>
</dbReference>
<evidence type="ECO:0000313" key="3">
    <source>
        <dbReference type="Proteomes" id="UP000054279"/>
    </source>
</evidence>
<dbReference type="AlphaFoldDB" id="A0A0C9VP44"/>
<protein>
    <submittedName>
        <fullName evidence="2">Uncharacterized protein</fullName>
    </submittedName>
</protein>
<gene>
    <name evidence="2" type="ORF">M422DRAFT_67790</name>
</gene>
<accession>A0A0C9VP44</accession>
<feature type="compositionally biased region" description="Polar residues" evidence="1">
    <location>
        <begin position="364"/>
        <end position="377"/>
    </location>
</feature>
<dbReference type="Proteomes" id="UP000054279">
    <property type="component" value="Unassembled WGS sequence"/>
</dbReference>
<proteinExistence type="predicted"/>
<feature type="compositionally biased region" description="Basic residues" evidence="1">
    <location>
        <begin position="7"/>
        <end position="20"/>
    </location>
</feature>
<keyword evidence="3" id="KW-1185">Reference proteome</keyword>
<feature type="region of interest" description="Disordered" evidence="1">
    <location>
        <begin position="287"/>
        <end position="377"/>
    </location>
</feature>
<dbReference type="HOGENOM" id="CLU_062293_0_0_1"/>
<sequence>MESLQKTLKKLTGRLHPKKERSRDADVVDPRGLASIPYRFHTSCIRRISEYDVAEFGPGVWDGQLTSSSSSTSPSSSQEFFMVARNVFPTKEYVHTTSRHSSPSTMTPAAVFSGLSAFHPAPYQFGKTTAGKFRRAKSNQWYYKASQSVADRASSSSPQSSLLVPKNSIAHHSSLNVSSSSFDSSKPQLLLPFNPEEIESDFPCDFSGSIKDASISSAKPRMSIPIINVWSPGPDPFLIWSSDRNAKPVDLSFLLPPPGATKEEQHQAYLEFRTYVPTTTRFAVGYLPPVEKRRSRQRENTDIAPSSSTADYPASSQVNPKMSTGNGRSSAPSYRCAPSPVALLSSPTAQSICRKRRPLPPIPSTSQQVLEGSKSTA</sequence>
<evidence type="ECO:0000313" key="2">
    <source>
        <dbReference type="EMBL" id="KIJ43832.1"/>
    </source>
</evidence>